<accession>A0A6B7Q4V7</accession>
<feature type="region of interest" description="Disordered" evidence="1">
    <location>
        <begin position="1"/>
        <end position="29"/>
    </location>
</feature>
<sequence>MKHRQGVGRGQINSASARRGLNMDQQPNWRVTYHDNAGQVVIVE</sequence>
<dbReference type="AlphaFoldDB" id="A0A6B7Q4V7"/>
<protein>
    <submittedName>
        <fullName evidence="2">Uncharacterized protein</fullName>
    </submittedName>
</protein>
<evidence type="ECO:0000256" key="1">
    <source>
        <dbReference type="SAM" id="MobiDB-lite"/>
    </source>
</evidence>
<organism evidence="2">
    <name type="scientific">Pseudomonas putida</name>
    <name type="common">Arthrobacter siderocapsulatus</name>
    <dbReference type="NCBI Taxonomy" id="303"/>
    <lineage>
        <taxon>Bacteria</taxon>
        <taxon>Pseudomonadati</taxon>
        <taxon>Pseudomonadota</taxon>
        <taxon>Gammaproteobacteria</taxon>
        <taxon>Pseudomonadales</taxon>
        <taxon>Pseudomonadaceae</taxon>
        <taxon>Pseudomonas</taxon>
    </lineage>
</organism>
<evidence type="ECO:0000313" key="2">
    <source>
        <dbReference type="EMBL" id="QFX76632.1"/>
    </source>
</evidence>
<reference evidence="2" key="1">
    <citation type="submission" date="2019-08" db="EMBL/GenBank/DDBJ databases">
        <authorList>
            <person name="Zhou D."/>
            <person name="Chen F."/>
        </authorList>
    </citation>
    <scope>NUCLEOTIDE SEQUENCE</scope>
    <source>
        <strain evidence="2">150716811</strain>
        <plasmid evidence="2">p716811-VIM</plasmid>
    </source>
</reference>
<name>A0A6B7Q4V7_PSEPU</name>
<geneLocation type="plasmid" evidence="2">
    <name>p716811-VIM</name>
</geneLocation>
<keyword evidence="2" id="KW-0614">Plasmid</keyword>
<proteinExistence type="predicted"/>
<dbReference type="EMBL" id="MN310372">
    <property type="protein sequence ID" value="QFX76632.1"/>
    <property type="molecule type" value="Genomic_DNA"/>
</dbReference>